<feature type="transmembrane region" description="Helical" evidence="1">
    <location>
        <begin position="138"/>
        <end position="155"/>
    </location>
</feature>
<dbReference type="AlphaFoldDB" id="A0A6N9Q345"/>
<feature type="transmembrane region" description="Helical" evidence="1">
    <location>
        <begin position="160"/>
        <end position="178"/>
    </location>
</feature>
<sequence length="394" mass="45248">MYKLERLKASVVIVLLFILLFSFPFSNMASANSLTNDFEFGTWQMIVDGESGEGAFFYRFNFKEEGKVTVIKQFGGHNIEEEKTWQINENKLSITSDRGALITDFDNILFTVNEDGDLLYKNGFYEGVAKEHNSPLSIFHWVMILVVLMGLNELFRKSKWAGIIFYFILPIALLPIWTSYGVTYWFKWVKVYSVVGASVWFILMRYTKLGGLTSAKLVAALFLALNIGEAVMQDFTMGYLPNVLNGIAGVLSIATLFYGFKDIYIEDTKERDMLWTKMPLLWIIAYDIWNWVFVYLNFPGSASAQFMVLLSCTIPAMFIKKGTWLQARAFTLAAWFMYYFTFPRFTESVELLVPRNDFLMLSVAVISLIANAAYAYIYVKRVMRSKKQGKLALV</sequence>
<comment type="caution">
    <text evidence="2">The sequence shown here is derived from an EMBL/GenBank/DDBJ whole genome shotgun (WGS) entry which is preliminary data.</text>
</comment>
<protein>
    <submittedName>
        <fullName evidence="2">Uncharacterized protein</fullName>
    </submittedName>
</protein>
<evidence type="ECO:0000313" key="3">
    <source>
        <dbReference type="Proteomes" id="UP000448943"/>
    </source>
</evidence>
<dbReference type="OrthoDB" id="7054801at2"/>
<feature type="transmembrane region" description="Helical" evidence="1">
    <location>
        <begin position="215"/>
        <end position="233"/>
    </location>
</feature>
<feature type="transmembrane region" description="Helical" evidence="1">
    <location>
        <begin position="280"/>
        <end position="298"/>
    </location>
</feature>
<keyword evidence="1" id="KW-1133">Transmembrane helix</keyword>
<feature type="transmembrane region" description="Helical" evidence="1">
    <location>
        <begin position="358"/>
        <end position="379"/>
    </location>
</feature>
<evidence type="ECO:0000313" key="2">
    <source>
        <dbReference type="EMBL" id="NBI29217.1"/>
    </source>
</evidence>
<feature type="transmembrane region" description="Helical" evidence="1">
    <location>
        <begin position="239"/>
        <end position="260"/>
    </location>
</feature>
<dbReference type="Proteomes" id="UP000448943">
    <property type="component" value="Unassembled WGS sequence"/>
</dbReference>
<keyword evidence="1" id="KW-0812">Transmembrane</keyword>
<reference evidence="2 3" key="1">
    <citation type="submission" date="2019-01" db="EMBL/GenBank/DDBJ databases">
        <title>Chengkuizengella sp. nov., isolated from deep-sea sediment of East Pacific Ocean.</title>
        <authorList>
            <person name="Yang J."/>
            <person name="Lai Q."/>
            <person name="Shao Z."/>
        </authorList>
    </citation>
    <scope>NUCLEOTIDE SEQUENCE [LARGE SCALE GENOMIC DNA]</scope>
    <source>
        <strain evidence="2 3">YPA3-1-1</strain>
    </source>
</reference>
<gene>
    <name evidence="2" type="ORF">ERL59_09620</name>
</gene>
<keyword evidence="3" id="KW-1185">Reference proteome</keyword>
<organism evidence="2 3">
    <name type="scientific">Chengkuizengella marina</name>
    <dbReference type="NCBI Taxonomy" id="2507566"/>
    <lineage>
        <taxon>Bacteria</taxon>
        <taxon>Bacillati</taxon>
        <taxon>Bacillota</taxon>
        <taxon>Bacilli</taxon>
        <taxon>Bacillales</taxon>
        <taxon>Paenibacillaceae</taxon>
        <taxon>Chengkuizengella</taxon>
    </lineage>
</organism>
<dbReference type="Pfam" id="PF18948">
    <property type="entry name" value="DUF5692"/>
    <property type="match status" value="1"/>
</dbReference>
<proteinExistence type="predicted"/>
<dbReference type="RefSeq" id="WP_160646022.1">
    <property type="nucleotide sequence ID" value="NZ_SIJB01000023.1"/>
</dbReference>
<dbReference type="InterPro" id="IPR043747">
    <property type="entry name" value="DUF5692"/>
</dbReference>
<evidence type="ECO:0000256" key="1">
    <source>
        <dbReference type="SAM" id="Phobius"/>
    </source>
</evidence>
<feature type="transmembrane region" description="Helical" evidence="1">
    <location>
        <begin position="327"/>
        <end position="346"/>
    </location>
</feature>
<name>A0A6N9Q345_9BACL</name>
<accession>A0A6N9Q345</accession>
<dbReference type="EMBL" id="SIJB01000023">
    <property type="protein sequence ID" value="NBI29217.1"/>
    <property type="molecule type" value="Genomic_DNA"/>
</dbReference>
<keyword evidence="1" id="KW-0472">Membrane</keyword>